<keyword evidence="6" id="KW-0446">Lipid-binding</keyword>
<dbReference type="InterPro" id="IPR000648">
    <property type="entry name" value="Oxysterol-bd"/>
</dbReference>
<dbReference type="SUPFAM" id="SSF144000">
    <property type="entry name" value="Oxysterol-binding protein-like"/>
    <property type="match status" value="1"/>
</dbReference>
<evidence type="ECO:0000256" key="6">
    <source>
        <dbReference type="ARBA" id="ARBA00023121"/>
    </source>
</evidence>
<dbReference type="Gene3D" id="2.30.29.30">
    <property type="entry name" value="Pleckstrin-homology domain (PH domain)/Phosphotyrosine-binding domain (PTB)"/>
    <property type="match status" value="1"/>
</dbReference>
<keyword evidence="10" id="KW-1185">Reference proteome</keyword>
<dbReference type="GO" id="GO:0005829">
    <property type="term" value="C:cytosol"/>
    <property type="evidence" value="ECO:0007669"/>
    <property type="project" value="TreeGrafter"/>
</dbReference>
<dbReference type="FunFam" id="2.40.160.120:FF:000006">
    <property type="entry name" value="oxysterol-binding protein-related protein 1D isoform X1"/>
    <property type="match status" value="1"/>
</dbReference>
<protein>
    <submittedName>
        <fullName evidence="9">Oxysterol-binding protein-related protein 2a</fullName>
    </submittedName>
</protein>
<evidence type="ECO:0000256" key="5">
    <source>
        <dbReference type="ARBA" id="ARBA00023055"/>
    </source>
</evidence>
<evidence type="ECO:0000256" key="3">
    <source>
        <dbReference type="ARBA" id="ARBA00022448"/>
    </source>
</evidence>
<dbReference type="PANTHER" id="PTHR10972">
    <property type="entry name" value="OXYSTEROL-BINDING PROTEIN-RELATED"/>
    <property type="match status" value="1"/>
</dbReference>
<dbReference type="FunFam" id="3.30.70.3490:FF:000013">
    <property type="entry name" value="Oxysterol-binding protein-related protein 2A"/>
    <property type="match status" value="1"/>
</dbReference>
<dbReference type="Pfam" id="PF15413">
    <property type="entry name" value="PH_11"/>
    <property type="match status" value="1"/>
</dbReference>
<evidence type="ECO:0000256" key="2">
    <source>
        <dbReference type="ARBA" id="ARBA00008842"/>
    </source>
</evidence>
<proteinExistence type="inferred from homology"/>
<comment type="caution">
    <text evidence="9">The sequence shown here is derived from an EMBL/GenBank/DDBJ whole genome shotgun (WGS) entry which is preliminary data.</text>
</comment>
<sequence length="771" mass="88268">MRVKEMHPLCCISLESPGGSLRDQSPEPPLSASLLRARSLPATATAGGSDGNAGRSEATVAGVLHKWTNYGKGWRSRWFLLRNGVLSYTKIRRTENLNLLMYPTSDDVTLIGEIPANRLSRLDSSGRRKHHQKTVGIVHLKISSFRESKSDDRKFYIFTATKTLHLRTDSKSDRVAWIQALVSTRSLFLLRPINDNLSLVPNDISISTERLKKRLLDEGINENLVNDCEQIMRSEFSEIEGQVQVLCQQRSTLLDTLRQLEAANIEAEASGIHDGEYQLTKHEFSGLGRGKYSECSTTESSDDIEKQELEEVSDEDEMSFHDSKEYFTEPNVSCGSIKEVSNHLDNYREAESQCDVVKVQNKREVRNSRYPHIERRKKLPDPVEKEKGVSLWSMIKDNVGKDLTRVCLPVYFNEPISSLQKCCEDLEYSFLLDQAYEYGKAGNSLQRILNVAAFAVSGYASSEGRHCKPFNPLLGETYEADYPEKGIRFFSEKVSHHPTLIACHCEGRGWKFWCDSNIRTKFWGRSIQLDPVGVLTLEFDDGEIFQWSKVTTTIYNLILGKVYCDHHGTMHIHGNREYSCKLKFKEQSILDRNPRQVNGFVEDVMGKKVATLFGKWDDSMYYVNNDGSGKPKDCTSSSDASLLWKRSKPPPNLTRYNLTSFAITLNELTPGLQEKLPPTDSRLRPDQRHLENGEYEKANAEKQRLEKRQRMARKMQENGWKPRWFQKEEGDNGPFRYVGGYWEARQQGKWDECPNIFGEFNEDLVDPLEDR</sequence>
<dbReference type="Proteomes" id="UP000237347">
    <property type="component" value="Unassembled WGS sequence"/>
</dbReference>
<evidence type="ECO:0000313" key="9">
    <source>
        <dbReference type="EMBL" id="KAK7822582.1"/>
    </source>
</evidence>
<dbReference type="GO" id="GO:0016020">
    <property type="term" value="C:membrane"/>
    <property type="evidence" value="ECO:0007669"/>
    <property type="project" value="TreeGrafter"/>
</dbReference>
<dbReference type="EMBL" id="PKMF04000661">
    <property type="protein sequence ID" value="KAK7822582.1"/>
    <property type="molecule type" value="Genomic_DNA"/>
</dbReference>
<dbReference type="Pfam" id="PF01237">
    <property type="entry name" value="Oxysterol_BP"/>
    <property type="match status" value="1"/>
</dbReference>
<accession>A0AAW0J7J9</accession>
<organism evidence="9 10">
    <name type="scientific">Quercus suber</name>
    <name type="common">Cork oak</name>
    <dbReference type="NCBI Taxonomy" id="58331"/>
    <lineage>
        <taxon>Eukaryota</taxon>
        <taxon>Viridiplantae</taxon>
        <taxon>Streptophyta</taxon>
        <taxon>Embryophyta</taxon>
        <taxon>Tracheophyta</taxon>
        <taxon>Spermatophyta</taxon>
        <taxon>Magnoliopsida</taxon>
        <taxon>eudicotyledons</taxon>
        <taxon>Gunneridae</taxon>
        <taxon>Pentapetalae</taxon>
        <taxon>rosids</taxon>
        <taxon>fabids</taxon>
        <taxon>Fagales</taxon>
        <taxon>Fagaceae</taxon>
        <taxon>Quercus</taxon>
    </lineage>
</organism>
<dbReference type="Gene3D" id="2.40.160.120">
    <property type="match status" value="1"/>
</dbReference>
<keyword evidence="5" id="KW-0445">Lipid transport</keyword>
<evidence type="ECO:0000256" key="1">
    <source>
        <dbReference type="ARBA" id="ARBA00003361"/>
    </source>
</evidence>
<dbReference type="GO" id="GO:0006869">
    <property type="term" value="P:lipid transport"/>
    <property type="evidence" value="ECO:0007669"/>
    <property type="project" value="UniProtKB-KW"/>
</dbReference>
<feature type="coiled-coil region" evidence="7">
    <location>
        <begin position="688"/>
        <end position="718"/>
    </location>
</feature>
<dbReference type="InterPro" id="IPR001849">
    <property type="entry name" value="PH_domain"/>
</dbReference>
<keyword evidence="3" id="KW-0813">Transport</keyword>
<feature type="domain" description="PH" evidence="8">
    <location>
        <begin position="57"/>
        <end position="186"/>
    </location>
</feature>
<dbReference type="InterPro" id="IPR037239">
    <property type="entry name" value="OSBP_sf"/>
</dbReference>
<dbReference type="AlphaFoldDB" id="A0AAW0J7J9"/>
<gene>
    <name evidence="9" type="primary">ORP2A_2</name>
    <name evidence="9" type="ORF">CFP56_036308</name>
</gene>
<keyword evidence="4 7" id="KW-0175">Coiled coil</keyword>
<dbReference type="PROSITE" id="PS50003">
    <property type="entry name" value="PH_DOMAIN"/>
    <property type="match status" value="1"/>
</dbReference>
<reference evidence="9 10" key="1">
    <citation type="journal article" date="2018" name="Sci. Data">
        <title>The draft genome sequence of cork oak.</title>
        <authorList>
            <person name="Ramos A.M."/>
            <person name="Usie A."/>
            <person name="Barbosa P."/>
            <person name="Barros P.M."/>
            <person name="Capote T."/>
            <person name="Chaves I."/>
            <person name="Simoes F."/>
            <person name="Abreu I."/>
            <person name="Carrasquinho I."/>
            <person name="Faro C."/>
            <person name="Guimaraes J.B."/>
            <person name="Mendonca D."/>
            <person name="Nobrega F."/>
            <person name="Rodrigues L."/>
            <person name="Saibo N.J.M."/>
            <person name="Varela M.C."/>
            <person name="Egas C."/>
            <person name="Matos J."/>
            <person name="Miguel C.M."/>
            <person name="Oliveira M.M."/>
            <person name="Ricardo C.P."/>
            <person name="Goncalves S."/>
        </authorList>
    </citation>
    <scope>NUCLEOTIDE SEQUENCE [LARGE SCALE GENOMIC DNA]</scope>
    <source>
        <strain evidence="10">cv. HL8</strain>
    </source>
</reference>
<dbReference type="GO" id="GO:0032934">
    <property type="term" value="F:sterol binding"/>
    <property type="evidence" value="ECO:0007669"/>
    <property type="project" value="TreeGrafter"/>
</dbReference>
<dbReference type="PANTHER" id="PTHR10972:SF88">
    <property type="entry name" value="OXYSTEROL-BINDING PROTEIN-RELATED PROTEIN 2B"/>
    <property type="match status" value="1"/>
</dbReference>
<evidence type="ECO:0000259" key="8">
    <source>
        <dbReference type="PROSITE" id="PS50003"/>
    </source>
</evidence>
<evidence type="ECO:0000256" key="4">
    <source>
        <dbReference type="ARBA" id="ARBA00023054"/>
    </source>
</evidence>
<comment type="function">
    <text evidence="1">May be involved in the transport of sterols.</text>
</comment>
<name>A0AAW0J7J9_QUESU</name>
<dbReference type="Gene3D" id="3.30.70.3490">
    <property type="match status" value="1"/>
</dbReference>
<comment type="similarity">
    <text evidence="2">Belongs to the OSBP family.</text>
</comment>
<dbReference type="SMART" id="SM00233">
    <property type="entry name" value="PH"/>
    <property type="match status" value="1"/>
</dbReference>
<dbReference type="InterPro" id="IPR011993">
    <property type="entry name" value="PH-like_dom_sf"/>
</dbReference>
<evidence type="ECO:0000313" key="10">
    <source>
        <dbReference type="Proteomes" id="UP000237347"/>
    </source>
</evidence>
<dbReference type="SUPFAM" id="SSF50729">
    <property type="entry name" value="PH domain-like"/>
    <property type="match status" value="1"/>
</dbReference>
<evidence type="ECO:0000256" key="7">
    <source>
        <dbReference type="SAM" id="Coils"/>
    </source>
</evidence>